<proteinExistence type="predicted"/>
<dbReference type="InterPro" id="IPR021109">
    <property type="entry name" value="Peptidase_aspartic_dom_sf"/>
</dbReference>
<organism evidence="1 2">
    <name type="scientific">Trachymyrmex cornetzi</name>
    <dbReference type="NCBI Taxonomy" id="471704"/>
    <lineage>
        <taxon>Eukaryota</taxon>
        <taxon>Metazoa</taxon>
        <taxon>Ecdysozoa</taxon>
        <taxon>Arthropoda</taxon>
        <taxon>Hexapoda</taxon>
        <taxon>Insecta</taxon>
        <taxon>Pterygota</taxon>
        <taxon>Neoptera</taxon>
        <taxon>Endopterygota</taxon>
        <taxon>Hymenoptera</taxon>
        <taxon>Apocrita</taxon>
        <taxon>Aculeata</taxon>
        <taxon>Formicoidea</taxon>
        <taxon>Formicidae</taxon>
        <taxon>Myrmicinae</taxon>
        <taxon>Trachymyrmex</taxon>
    </lineage>
</organism>
<sequence>MSTIGKAILTIKYDEEIEHLVYVVRDDALMEYDGILGTDFIRRHKVVANYNTRRVSIGKAQFKLQPYIRIKLKPRSETIVQCIANKNKLGITKAEETAPGIFIGSCLVAPQDYICPVTILNTTETELEIITPQVTIDELETDIKYKI</sequence>
<protein>
    <submittedName>
        <fullName evidence="1">Uncharacterized protein</fullName>
    </submittedName>
</protein>
<name>A0A151IVW6_9HYME</name>
<evidence type="ECO:0000313" key="2">
    <source>
        <dbReference type="Proteomes" id="UP000078492"/>
    </source>
</evidence>
<dbReference type="EMBL" id="KQ980898">
    <property type="protein sequence ID" value="KYN11735.1"/>
    <property type="molecule type" value="Genomic_DNA"/>
</dbReference>
<reference evidence="1 2" key="1">
    <citation type="submission" date="2015-09" db="EMBL/GenBank/DDBJ databases">
        <title>Trachymyrmex cornetzi WGS genome.</title>
        <authorList>
            <person name="Nygaard S."/>
            <person name="Hu H."/>
            <person name="Boomsma J."/>
            <person name="Zhang G."/>
        </authorList>
    </citation>
    <scope>NUCLEOTIDE SEQUENCE [LARGE SCALE GENOMIC DNA]</scope>
    <source>
        <strain evidence="1">Tcor2-1</strain>
        <tissue evidence="1">Whole body</tissue>
    </source>
</reference>
<dbReference type="Proteomes" id="UP000078492">
    <property type="component" value="Unassembled WGS sequence"/>
</dbReference>
<gene>
    <name evidence="1" type="ORF">ALC57_16107</name>
</gene>
<accession>A0A151IVW6</accession>
<keyword evidence="2" id="KW-1185">Reference proteome</keyword>
<dbReference type="STRING" id="471704.A0A151IVW6"/>
<evidence type="ECO:0000313" key="1">
    <source>
        <dbReference type="EMBL" id="KYN11735.1"/>
    </source>
</evidence>
<dbReference type="Gene3D" id="2.40.70.10">
    <property type="entry name" value="Acid Proteases"/>
    <property type="match status" value="1"/>
</dbReference>
<dbReference type="AlphaFoldDB" id="A0A151IVW6"/>